<dbReference type="Pfam" id="PF18803">
    <property type="entry name" value="CxC2"/>
    <property type="match status" value="1"/>
</dbReference>
<evidence type="ECO:0000313" key="3">
    <source>
        <dbReference type="EMBL" id="KAK7443180.1"/>
    </source>
</evidence>
<feature type="domain" description="CxC2-like cysteine cluster KDZ transposase-associated" evidence="2">
    <location>
        <begin position="159"/>
        <end position="252"/>
    </location>
</feature>
<accession>A0ABR1J107</accession>
<evidence type="ECO:0000259" key="2">
    <source>
        <dbReference type="Pfam" id="PF18803"/>
    </source>
</evidence>
<organism evidence="3 4">
    <name type="scientific">Marasmiellus scandens</name>
    <dbReference type="NCBI Taxonomy" id="2682957"/>
    <lineage>
        <taxon>Eukaryota</taxon>
        <taxon>Fungi</taxon>
        <taxon>Dikarya</taxon>
        <taxon>Basidiomycota</taxon>
        <taxon>Agaricomycotina</taxon>
        <taxon>Agaricomycetes</taxon>
        <taxon>Agaricomycetidae</taxon>
        <taxon>Agaricales</taxon>
        <taxon>Marasmiineae</taxon>
        <taxon>Omphalotaceae</taxon>
        <taxon>Marasmiellus</taxon>
    </lineage>
</organism>
<protein>
    <recommendedName>
        <fullName evidence="2">CxC2-like cysteine cluster KDZ transposase-associated domain-containing protein</fullName>
    </recommendedName>
</protein>
<dbReference type="InterPro" id="IPR040521">
    <property type="entry name" value="KDZ"/>
</dbReference>
<dbReference type="Pfam" id="PF18758">
    <property type="entry name" value="KDZ"/>
    <property type="match status" value="1"/>
</dbReference>
<evidence type="ECO:0000256" key="1">
    <source>
        <dbReference type="SAM" id="MobiDB-lite"/>
    </source>
</evidence>
<feature type="region of interest" description="Disordered" evidence="1">
    <location>
        <begin position="1"/>
        <end position="25"/>
    </location>
</feature>
<reference evidence="3 4" key="1">
    <citation type="submission" date="2024-01" db="EMBL/GenBank/DDBJ databases">
        <title>A draft genome for the cacao thread blight pathogen Marasmiellus scandens.</title>
        <authorList>
            <person name="Baruah I.K."/>
            <person name="Leung J."/>
            <person name="Bukari Y."/>
            <person name="Amoako-Attah I."/>
            <person name="Meinhardt L.W."/>
            <person name="Bailey B.A."/>
            <person name="Cohen S.P."/>
        </authorList>
    </citation>
    <scope>NUCLEOTIDE SEQUENCE [LARGE SCALE GENOMIC DNA]</scope>
    <source>
        <strain evidence="3 4">GH-19</strain>
    </source>
</reference>
<keyword evidence="4" id="KW-1185">Reference proteome</keyword>
<comment type="caution">
    <text evidence="3">The sequence shown here is derived from an EMBL/GenBank/DDBJ whole genome shotgun (WGS) entry which is preliminary data.</text>
</comment>
<name>A0ABR1J107_9AGAR</name>
<dbReference type="EMBL" id="JBANRG010000055">
    <property type="protein sequence ID" value="KAK7443180.1"/>
    <property type="molecule type" value="Genomic_DNA"/>
</dbReference>
<sequence>MAPRSYRVRKGDIEEYSDETEQHWDPQEAPETFICTSDYAGTAGKLCIKQSIVAQQSLSINSASSSAISQSQQLNIQWNKSQENNADHGIIEYNMYLEELGSVHTTFLDPSYVEEPVLNTEEVVVTGRQPESDSEVEWDILGTRDIGKYRGYLSTWTPPGEACPCPESSAGGLFVVGARNGIHEINLRFCGCRGWADKTGQLLQARLFPATVDNPQTAFTFKCLEQFQMLNFVSKITPFEFYTTLMRLTDNTFTAKVPDRYEEVLRVLREWRHTRMMKRTGRAYDERGPTGTKLGECALLCPACPIPKINIPVDYAKMPDRWKYTLFVGIDANFRLKRLDVSNEERDPGLNNGYAYIIETKMFNSYLQEFGEVIVDDKSTCNDHNALKQASMKGGKGTASTGIGTVDCARHDMKRPVSLGDLQKGER</sequence>
<dbReference type="Proteomes" id="UP001498398">
    <property type="component" value="Unassembled WGS sequence"/>
</dbReference>
<gene>
    <name evidence="3" type="ORF">VKT23_015778</name>
</gene>
<dbReference type="InterPro" id="IPR041457">
    <property type="entry name" value="CxC2_KDZ-assoc"/>
</dbReference>
<evidence type="ECO:0000313" key="4">
    <source>
        <dbReference type="Proteomes" id="UP001498398"/>
    </source>
</evidence>
<proteinExistence type="predicted"/>